<feature type="transmembrane region" description="Helical" evidence="1">
    <location>
        <begin position="21"/>
        <end position="40"/>
    </location>
</feature>
<keyword evidence="1" id="KW-1133">Transmembrane helix</keyword>
<keyword evidence="1" id="KW-0812">Transmembrane</keyword>
<reference evidence="2 3" key="1">
    <citation type="submission" date="2019-08" db="EMBL/GenBank/DDBJ databases">
        <title>Genome of Aequorivita lipolytica Y10-2 (type strain).</title>
        <authorList>
            <person name="Bowman J.P."/>
        </authorList>
    </citation>
    <scope>NUCLEOTIDE SEQUENCE [LARGE SCALE GENOMIC DNA]</scope>
    <source>
        <strain evidence="2 3">Y10-2</strain>
    </source>
</reference>
<evidence type="ECO:0000313" key="3">
    <source>
        <dbReference type="Proteomes" id="UP000321945"/>
    </source>
</evidence>
<dbReference type="AlphaFoldDB" id="A0A5C6YNQ3"/>
<protein>
    <submittedName>
        <fullName evidence="2">Uncharacterized protein</fullName>
    </submittedName>
</protein>
<sequence length="82" mass="8702">MNILDRYKKPTPKFFRILRNIGLALVASGGAILAAPVVMPGILVTIATYITVIGTVISSISQAVVADTGHLEGPLKKEDNEL</sequence>
<dbReference type="RefSeq" id="WP_111816379.1">
    <property type="nucleotide sequence ID" value="NZ_CBCRZQ010000008.1"/>
</dbReference>
<dbReference type="Proteomes" id="UP000321945">
    <property type="component" value="Unassembled WGS sequence"/>
</dbReference>
<organism evidence="2 3">
    <name type="scientific">Aequorivita lipolytica</name>
    <dbReference type="NCBI Taxonomy" id="153267"/>
    <lineage>
        <taxon>Bacteria</taxon>
        <taxon>Pseudomonadati</taxon>
        <taxon>Bacteroidota</taxon>
        <taxon>Flavobacteriia</taxon>
        <taxon>Flavobacteriales</taxon>
        <taxon>Flavobacteriaceae</taxon>
        <taxon>Aequorivita</taxon>
    </lineage>
</organism>
<keyword evidence="1" id="KW-0472">Membrane</keyword>
<dbReference type="OrthoDB" id="679091at2"/>
<evidence type="ECO:0000313" key="2">
    <source>
        <dbReference type="EMBL" id="TXD68970.1"/>
    </source>
</evidence>
<name>A0A5C6YNQ3_9FLAO</name>
<accession>A0A5C6YNQ3</accession>
<gene>
    <name evidence="2" type="ORF">ESV24_09465</name>
</gene>
<comment type="caution">
    <text evidence="2">The sequence shown here is derived from an EMBL/GenBank/DDBJ whole genome shotgun (WGS) entry which is preliminary data.</text>
</comment>
<dbReference type="EMBL" id="VORU01000007">
    <property type="protein sequence ID" value="TXD68970.1"/>
    <property type="molecule type" value="Genomic_DNA"/>
</dbReference>
<evidence type="ECO:0000256" key="1">
    <source>
        <dbReference type="SAM" id="Phobius"/>
    </source>
</evidence>
<proteinExistence type="predicted"/>
<keyword evidence="3" id="KW-1185">Reference proteome</keyword>